<proteinExistence type="predicted"/>
<dbReference type="EMBL" id="KZ453531">
    <property type="protein sequence ID" value="PKA47261.1"/>
    <property type="molecule type" value="Genomic_DNA"/>
</dbReference>
<name>A0A2H9ZVD2_9ASPA</name>
<evidence type="ECO:0000313" key="2">
    <source>
        <dbReference type="Proteomes" id="UP000236161"/>
    </source>
</evidence>
<accession>A0A2H9ZVD2</accession>
<protein>
    <submittedName>
        <fullName evidence="1">Uncharacterized protein</fullName>
    </submittedName>
</protein>
<dbReference type="AlphaFoldDB" id="A0A2H9ZVD2"/>
<organism evidence="1 2">
    <name type="scientific">Apostasia shenzhenica</name>
    <dbReference type="NCBI Taxonomy" id="1088818"/>
    <lineage>
        <taxon>Eukaryota</taxon>
        <taxon>Viridiplantae</taxon>
        <taxon>Streptophyta</taxon>
        <taxon>Embryophyta</taxon>
        <taxon>Tracheophyta</taxon>
        <taxon>Spermatophyta</taxon>
        <taxon>Magnoliopsida</taxon>
        <taxon>Liliopsida</taxon>
        <taxon>Asparagales</taxon>
        <taxon>Orchidaceae</taxon>
        <taxon>Apostasioideae</taxon>
        <taxon>Apostasia</taxon>
    </lineage>
</organism>
<sequence length="165" mass="18678">MKSPCCAIFSQGANCFLIPAFCSEVNLEGNLILNLILRLPLLVKSLGIGMPSLGTISSYPGWITEFYRNREASTIQRRQIYRISSESIDRRYFLGHNQIISIPGFPSMILINNKIPFDNLVGTPRSTVDSFLAEFIVDGRDLAMLLRSELIDYQDRLRKMDAADR</sequence>
<keyword evidence="2" id="KW-1185">Reference proteome</keyword>
<dbReference type="Proteomes" id="UP000236161">
    <property type="component" value="Unassembled WGS sequence"/>
</dbReference>
<gene>
    <name evidence="1" type="ORF">AXF42_Ash017206</name>
</gene>
<reference evidence="1 2" key="1">
    <citation type="journal article" date="2017" name="Nature">
        <title>The Apostasia genome and the evolution of orchids.</title>
        <authorList>
            <person name="Zhang G.Q."/>
            <person name="Liu K.W."/>
            <person name="Li Z."/>
            <person name="Lohaus R."/>
            <person name="Hsiao Y.Y."/>
            <person name="Niu S.C."/>
            <person name="Wang J.Y."/>
            <person name="Lin Y.C."/>
            <person name="Xu Q."/>
            <person name="Chen L.J."/>
            <person name="Yoshida K."/>
            <person name="Fujiwara S."/>
            <person name="Wang Z.W."/>
            <person name="Zhang Y.Q."/>
            <person name="Mitsuda N."/>
            <person name="Wang M."/>
            <person name="Liu G.H."/>
            <person name="Pecoraro L."/>
            <person name="Huang H.X."/>
            <person name="Xiao X.J."/>
            <person name="Lin M."/>
            <person name="Wu X.Y."/>
            <person name="Wu W.L."/>
            <person name="Chen Y.Y."/>
            <person name="Chang S.B."/>
            <person name="Sakamoto S."/>
            <person name="Ohme-Takagi M."/>
            <person name="Yagi M."/>
            <person name="Zeng S.J."/>
            <person name="Shen C.Y."/>
            <person name="Yeh C.M."/>
            <person name="Luo Y.B."/>
            <person name="Tsai W.C."/>
            <person name="Van de Peer Y."/>
            <person name="Liu Z.J."/>
        </authorList>
    </citation>
    <scope>NUCLEOTIDE SEQUENCE [LARGE SCALE GENOMIC DNA]</scope>
    <source>
        <strain evidence="2">cv. Shenzhen</strain>
        <tissue evidence="1">Stem</tissue>
    </source>
</reference>
<evidence type="ECO:0000313" key="1">
    <source>
        <dbReference type="EMBL" id="PKA47261.1"/>
    </source>
</evidence>